<organism evidence="7 8">
    <name type="scientific">Streptomyces desertarenae</name>
    <dbReference type="NCBI Taxonomy" id="2666184"/>
    <lineage>
        <taxon>Bacteria</taxon>
        <taxon>Bacillati</taxon>
        <taxon>Actinomycetota</taxon>
        <taxon>Actinomycetes</taxon>
        <taxon>Kitasatosporales</taxon>
        <taxon>Streptomycetaceae</taxon>
        <taxon>Streptomyces</taxon>
    </lineage>
</organism>
<keyword evidence="4" id="KW-0720">Serine protease</keyword>
<evidence type="ECO:0000256" key="6">
    <source>
        <dbReference type="SAM" id="SignalP"/>
    </source>
</evidence>
<dbReference type="InterPro" id="IPR043504">
    <property type="entry name" value="Peptidase_S1_PA_chymotrypsin"/>
</dbReference>
<feature type="signal peptide" evidence="6">
    <location>
        <begin position="1"/>
        <end position="18"/>
    </location>
</feature>
<accession>A0ABW4PMD3</accession>
<comment type="similarity">
    <text evidence="1">Belongs to the peptidase S1 family.</text>
</comment>
<dbReference type="Gene3D" id="2.40.10.10">
    <property type="entry name" value="Trypsin-like serine proteases"/>
    <property type="match status" value="2"/>
</dbReference>
<dbReference type="PIRSF" id="PIRSF001134">
    <property type="entry name" value="Streptogrisin"/>
    <property type="match status" value="1"/>
</dbReference>
<evidence type="ECO:0000256" key="4">
    <source>
        <dbReference type="ARBA" id="ARBA00022825"/>
    </source>
</evidence>
<sequence length="241" mass="23155">MRRPPLLAAASAALAALAAVLPAAPAASATATAAAPVAAAAPAASAAATAVRGGDRLYGAGGVSCTVGFNARGGGSYYALVAGHCALAATAWYADPALTVPAGATEAYSFPGDDYGIIRYTNPSLSHPGEVHLGGGVVRDVTGAAAPRIGQSVCHAGRTTGTRCGTVTGLNATIDHGGGQAVHGLVRSNACAEPGDRGGPAFSGTLAVGLVLGGSGSCSSGGAAYYQPVTEALAAYGLSLY</sequence>
<dbReference type="InterPro" id="IPR009003">
    <property type="entry name" value="Peptidase_S1_PA"/>
</dbReference>
<reference evidence="8" key="1">
    <citation type="journal article" date="2019" name="Int. J. Syst. Evol. Microbiol.">
        <title>The Global Catalogue of Microorganisms (GCM) 10K type strain sequencing project: providing services to taxonomists for standard genome sequencing and annotation.</title>
        <authorList>
            <consortium name="The Broad Institute Genomics Platform"/>
            <consortium name="The Broad Institute Genome Sequencing Center for Infectious Disease"/>
            <person name="Wu L."/>
            <person name="Ma J."/>
        </authorList>
    </citation>
    <scope>NUCLEOTIDE SEQUENCE [LARGE SCALE GENOMIC DNA]</scope>
    <source>
        <strain evidence="8">CGMCC 4.7455</strain>
    </source>
</reference>
<keyword evidence="8" id="KW-1185">Reference proteome</keyword>
<name>A0ABW4PMD3_9ACTN</name>
<comment type="caution">
    <text evidence="7">The sequence shown here is derived from an EMBL/GenBank/DDBJ whole genome shotgun (WGS) entry which is preliminary data.</text>
</comment>
<dbReference type="EMBL" id="JBHUFU010000012">
    <property type="protein sequence ID" value="MFD1831912.1"/>
    <property type="molecule type" value="Genomic_DNA"/>
</dbReference>
<dbReference type="Proteomes" id="UP001597365">
    <property type="component" value="Unassembled WGS sequence"/>
</dbReference>
<dbReference type="InterPro" id="IPR001316">
    <property type="entry name" value="Pept_S1A_streptogrisin"/>
</dbReference>
<evidence type="ECO:0000256" key="1">
    <source>
        <dbReference type="ARBA" id="ARBA00007664"/>
    </source>
</evidence>
<evidence type="ECO:0000256" key="2">
    <source>
        <dbReference type="ARBA" id="ARBA00022670"/>
    </source>
</evidence>
<evidence type="ECO:0000256" key="5">
    <source>
        <dbReference type="ARBA" id="ARBA00023157"/>
    </source>
</evidence>
<proteinExistence type="inferred from homology"/>
<dbReference type="SUPFAM" id="SSF50494">
    <property type="entry name" value="Trypsin-like serine proteases"/>
    <property type="match status" value="1"/>
</dbReference>
<keyword evidence="6" id="KW-0732">Signal</keyword>
<evidence type="ECO:0000313" key="8">
    <source>
        <dbReference type="Proteomes" id="UP001597365"/>
    </source>
</evidence>
<dbReference type="CDD" id="cd21112">
    <property type="entry name" value="alphaLP-like"/>
    <property type="match status" value="1"/>
</dbReference>
<dbReference type="PRINTS" id="PR00861">
    <property type="entry name" value="ALYTICPTASE"/>
</dbReference>
<dbReference type="RefSeq" id="WP_380902304.1">
    <property type="nucleotide sequence ID" value="NZ_JBHUFU010000012.1"/>
</dbReference>
<evidence type="ECO:0000313" key="7">
    <source>
        <dbReference type="EMBL" id="MFD1831912.1"/>
    </source>
</evidence>
<keyword evidence="3" id="KW-0378">Hydrolase</keyword>
<keyword evidence="5" id="KW-1015">Disulfide bond</keyword>
<evidence type="ECO:0000256" key="3">
    <source>
        <dbReference type="ARBA" id="ARBA00022801"/>
    </source>
</evidence>
<protein>
    <submittedName>
        <fullName evidence="7">S1 family peptidase</fullName>
    </submittedName>
</protein>
<feature type="chain" id="PRO_5046087108" evidence="6">
    <location>
        <begin position="19"/>
        <end position="241"/>
    </location>
</feature>
<gene>
    <name evidence="7" type="ORF">ACFSJS_20005</name>
</gene>
<keyword evidence="2" id="KW-0645">Protease</keyword>